<comment type="caution">
    <text evidence="15">The sequence shown here is derived from an EMBL/GenBank/DDBJ whole genome shotgun (WGS) entry which is preliminary data.</text>
</comment>
<feature type="domain" description="Acyl-CoA oxidase/dehydrogenase middle" evidence="13">
    <location>
        <begin position="130"/>
        <end position="225"/>
    </location>
</feature>
<evidence type="ECO:0000256" key="4">
    <source>
        <dbReference type="ARBA" id="ARBA00022630"/>
    </source>
</evidence>
<dbReference type="FunFam" id="2.40.110.10:FF:000002">
    <property type="entry name" value="Acyl-CoA dehydrogenase fadE12"/>
    <property type="match status" value="1"/>
</dbReference>
<dbReference type="Pfam" id="PF02771">
    <property type="entry name" value="Acyl-CoA_dh_N"/>
    <property type="match status" value="1"/>
</dbReference>
<evidence type="ECO:0000313" key="15">
    <source>
        <dbReference type="EMBL" id="ORA39119.1"/>
    </source>
</evidence>
<dbReference type="STRING" id="1927124.BST13_02205"/>
<dbReference type="InterPro" id="IPR036250">
    <property type="entry name" value="AcylCo_DH-like_C"/>
</dbReference>
<comment type="catalytic activity">
    <reaction evidence="10">
        <text>a 2,3-saturated acyl-CoA + A = a 2,3-dehydroacyl-CoA + AH2</text>
        <dbReference type="Rhea" id="RHEA:48608"/>
        <dbReference type="ChEBI" id="CHEBI:13193"/>
        <dbReference type="ChEBI" id="CHEBI:17499"/>
        <dbReference type="ChEBI" id="CHEBI:60015"/>
        <dbReference type="ChEBI" id="CHEBI:65111"/>
    </reaction>
</comment>
<evidence type="ECO:0000256" key="7">
    <source>
        <dbReference type="ARBA" id="ARBA00037085"/>
    </source>
</evidence>
<dbReference type="GO" id="GO:0003995">
    <property type="term" value="F:acyl-CoA dehydrogenase activity"/>
    <property type="evidence" value="ECO:0007669"/>
    <property type="project" value="TreeGrafter"/>
</dbReference>
<dbReference type="OrthoDB" id="8876745at2"/>
<dbReference type="PANTHER" id="PTHR48083:SF20">
    <property type="entry name" value="LONG-CHAIN SPECIFIC ACYL-COA DEHYDROGENASE, MITOCHONDRIAL"/>
    <property type="match status" value="1"/>
</dbReference>
<evidence type="ECO:0000256" key="11">
    <source>
        <dbReference type="RuleBase" id="RU362125"/>
    </source>
</evidence>
<dbReference type="InterPro" id="IPR046373">
    <property type="entry name" value="Acyl-CoA_Oxase/DH_mid-dom_sf"/>
</dbReference>
<proteinExistence type="inferred from homology"/>
<dbReference type="SUPFAM" id="SSF47203">
    <property type="entry name" value="Acyl-CoA dehydrogenase C-terminal domain-like"/>
    <property type="match status" value="1"/>
</dbReference>
<keyword evidence="5 11" id="KW-0274">FAD</keyword>
<accession>A0A1X0BA80</accession>
<name>A0A1X0BA80_9MYCO</name>
<evidence type="ECO:0000256" key="6">
    <source>
        <dbReference type="ARBA" id="ARBA00023002"/>
    </source>
</evidence>
<evidence type="ECO:0000256" key="8">
    <source>
        <dbReference type="ARBA" id="ARBA00040394"/>
    </source>
</evidence>
<dbReference type="GO" id="GO:0005737">
    <property type="term" value="C:cytoplasm"/>
    <property type="evidence" value="ECO:0007669"/>
    <property type="project" value="TreeGrafter"/>
</dbReference>
<dbReference type="EMBL" id="MVHF01000002">
    <property type="protein sequence ID" value="ORA39119.1"/>
    <property type="molecule type" value="Genomic_DNA"/>
</dbReference>
<dbReference type="Gene3D" id="1.10.540.10">
    <property type="entry name" value="Acyl-CoA dehydrogenase/oxidase, N-terminal domain"/>
    <property type="match status" value="1"/>
</dbReference>
<comment type="pathway">
    <text evidence="2">Siderophore biosynthesis; mycobactin biosynthesis.</text>
</comment>
<dbReference type="Pfam" id="PF02770">
    <property type="entry name" value="Acyl-CoA_dh_M"/>
    <property type="match status" value="1"/>
</dbReference>
<dbReference type="RefSeq" id="WP_083160202.1">
    <property type="nucleotide sequence ID" value="NZ_MVHF01000002.1"/>
</dbReference>
<dbReference type="InterPro" id="IPR037069">
    <property type="entry name" value="AcylCoA_DH/ox_N_sf"/>
</dbReference>
<keyword evidence="6 11" id="KW-0560">Oxidoreductase</keyword>
<dbReference type="AlphaFoldDB" id="A0A1X0BA80"/>
<evidence type="ECO:0000259" key="12">
    <source>
        <dbReference type="Pfam" id="PF00441"/>
    </source>
</evidence>
<keyword evidence="16" id="KW-1185">Reference proteome</keyword>
<dbReference type="Gene3D" id="2.40.110.10">
    <property type="entry name" value="Butyryl-CoA Dehydrogenase, subunit A, domain 2"/>
    <property type="match status" value="1"/>
</dbReference>
<dbReference type="InterPro" id="IPR013786">
    <property type="entry name" value="AcylCoA_DH/ox_N"/>
</dbReference>
<dbReference type="PANTHER" id="PTHR48083">
    <property type="entry name" value="MEDIUM-CHAIN SPECIFIC ACYL-COA DEHYDROGENASE, MITOCHONDRIAL-RELATED"/>
    <property type="match status" value="1"/>
</dbReference>
<evidence type="ECO:0000256" key="10">
    <source>
        <dbReference type="ARBA" id="ARBA00052546"/>
    </source>
</evidence>
<dbReference type="Proteomes" id="UP000192448">
    <property type="component" value="Unassembled WGS sequence"/>
</dbReference>
<evidence type="ECO:0000313" key="16">
    <source>
        <dbReference type="Proteomes" id="UP000192448"/>
    </source>
</evidence>
<comment type="function">
    <text evidence="7">Catalyzes the dehydrogenation at the alpha-beta position of ACP-bound acyl chains. This results in the introduction of a double bond in the lipidic chain, which is further transferred to the epsilon-amino group of lysine residue in the mycobactin core by MbtK.</text>
</comment>
<reference evidence="15 16" key="1">
    <citation type="submission" date="2017-02" db="EMBL/GenBank/DDBJ databases">
        <title>The new phylogeny of genus Mycobacterium.</title>
        <authorList>
            <person name="Tortoli E."/>
            <person name="Trovato A."/>
            <person name="Cirillo D.M."/>
        </authorList>
    </citation>
    <scope>NUCLEOTIDE SEQUENCE [LARGE SCALE GENOMIC DNA]</scope>
    <source>
        <strain evidence="15 16">RW6</strain>
    </source>
</reference>
<dbReference type="InterPro" id="IPR009075">
    <property type="entry name" value="AcylCo_DH/oxidase_C"/>
</dbReference>
<comment type="similarity">
    <text evidence="3 11">Belongs to the acyl-CoA dehydrogenase family.</text>
</comment>
<dbReference type="InterPro" id="IPR006091">
    <property type="entry name" value="Acyl-CoA_Oxase/DH_mid-dom"/>
</dbReference>
<dbReference type="GO" id="GO:0050660">
    <property type="term" value="F:flavin adenine dinucleotide binding"/>
    <property type="evidence" value="ECO:0007669"/>
    <property type="project" value="InterPro"/>
</dbReference>
<evidence type="ECO:0000256" key="9">
    <source>
        <dbReference type="ARBA" id="ARBA00042660"/>
    </source>
</evidence>
<dbReference type="InterPro" id="IPR050741">
    <property type="entry name" value="Acyl-CoA_dehydrogenase"/>
</dbReference>
<evidence type="ECO:0000259" key="13">
    <source>
        <dbReference type="Pfam" id="PF02770"/>
    </source>
</evidence>
<comment type="cofactor">
    <cofactor evidence="1 11">
        <name>FAD</name>
        <dbReference type="ChEBI" id="CHEBI:57692"/>
    </cofactor>
</comment>
<protein>
    <recommendedName>
        <fullName evidence="8">Acyl-[acyl-carrier-protein] dehydrogenase MbtN</fullName>
    </recommendedName>
    <alternativeName>
        <fullName evidence="9">Mycobactin synthase protein N</fullName>
    </alternativeName>
</protein>
<feature type="domain" description="Acyl-CoA dehydrogenase/oxidase N-terminal" evidence="14">
    <location>
        <begin position="12"/>
        <end position="126"/>
    </location>
</feature>
<evidence type="ECO:0000259" key="14">
    <source>
        <dbReference type="Pfam" id="PF02771"/>
    </source>
</evidence>
<dbReference type="SUPFAM" id="SSF56645">
    <property type="entry name" value="Acyl-CoA dehydrogenase NM domain-like"/>
    <property type="match status" value="1"/>
</dbReference>
<feature type="domain" description="Acyl-CoA dehydrogenase/oxidase C-terminal" evidence="12">
    <location>
        <begin position="237"/>
        <end position="385"/>
    </location>
</feature>
<evidence type="ECO:0000256" key="3">
    <source>
        <dbReference type="ARBA" id="ARBA00009347"/>
    </source>
</evidence>
<dbReference type="InterPro" id="IPR009100">
    <property type="entry name" value="AcylCoA_DH/oxidase_NM_dom_sf"/>
</dbReference>
<gene>
    <name evidence="15" type="ORF">BST13_02205</name>
</gene>
<dbReference type="Pfam" id="PF00441">
    <property type="entry name" value="Acyl-CoA_dh_1"/>
    <property type="match status" value="1"/>
</dbReference>
<dbReference type="GO" id="GO:0033539">
    <property type="term" value="P:fatty acid beta-oxidation using acyl-CoA dehydrogenase"/>
    <property type="evidence" value="ECO:0007669"/>
    <property type="project" value="TreeGrafter"/>
</dbReference>
<evidence type="ECO:0000256" key="2">
    <source>
        <dbReference type="ARBA" id="ARBA00005102"/>
    </source>
</evidence>
<evidence type="ECO:0000256" key="1">
    <source>
        <dbReference type="ARBA" id="ARBA00001974"/>
    </source>
</evidence>
<organism evidence="15 16">
    <name type="scientific">Mycobacterium aquaticum</name>
    <dbReference type="NCBI Taxonomy" id="1927124"/>
    <lineage>
        <taxon>Bacteria</taxon>
        <taxon>Bacillati</taxon>
        <taxon>Actinomycetota</taxon>
        <taxon>Actinomycetes</taxon>
        <taxon>Mycobacteriales</taxon>
        <taxon>Mycobacteriaceae</taxon>
        <taxon>Mycobacterium</taxon>
    </lineage>
</organism>
<dbReference type="Gene3D" id="1.20.140.10">
    <property type="entry name" value="Butyryl-CoA Dehydrogenase, subunit A, domain 3"/>
    <property type="match status" value="1"/>
</dbReference>
<keyword evidence="4 11" id="KW-0285">Flavoprotein</keyword>
<evidence type="ECO:0000256" key="5">
    <source>
        <dbReference type="ARBA" id="ARBA00022827"/>
    </source>
</evidence>
<sequence>MSLTPLPRTIFNEDHDTFRAAVRAFTEREVVPNLPRWADQEHIDRSLWREAADIGLLGIEVPERFGGGGVKDFRFNAIAIEELCAVGATSIAMGLTSFNDLVAPYFLALGTDAQKQRWLPPMCRGEKIGAIAMTEPGTGSDLSAIASTAVPEENGFRLNGSKTFITNGIQADVILVVAKTDPTAGRRGISLLVVEDGMPGLTKQGPLAKVGLHAQDTAELHFDDVHVPAENLLGELNMGFSYLRGNLPQERLNIAVGSMASTNRVFDIALEYATQRQAFGQRIADFQANRFYLAELATEVQIAQVFVDRCILDAVHGQLDDAHAAMAKWWISELYLKVVQRAVQLHGGYGFMAEYAVAQEYLDSRAATLYGGTTEIMKEIIGRRLVAT</sequence>
<dbReference type="FunFam" id="1.20.140.10:FF:000001">
    <property type="entry name" value="Acyl-CoA dehydrogenase"/>
    <property type="match status" value="1"/>
</dbReference>